<dbReference type="Pfam" id="PF16213">
    <property type="entry name" value="DCB"/>
    <property type="match status" value="1"/>
</dbReference>
<feature type="compositionally biased region" description="Polar residues" evidence="1">
    <location>
        <begin position="200"/>
        <end position="212"/>
    </location>
</feature>
<feature type="compositionally biased region" description="Gly residues" evidence="1">
    <location>
        <begin position="2006"/>
        <end position="2016"/>
    </location>
</feature>
<gene>
    <name evidence="5" type="ORF">NSK_006882</name>
</gene>
<feature type="region of interest" description="Disordered" evidence="1">
    <location>
        <begin position="985"/>
        <end position="1020"/>
    </location>
</feature>
<feature type="compositionally biased region" description="Basic and acidic residues" evidence="1">
    <location>
        <begin position="2175"/>
        <end position="2185"/>
    </location>
</feature>
<sequence length="2322" mass="248817">MDFLRSVEDDLRALSVEAKKKHPVIKEAAERGIVKLRTLREQYAAAVRQSGESMPVSRLRSQEVLRPFLLACNHSDCSKAIILHALGSITHLINKDAISPSDAPNILRVLAIQAVSPSAAAPEVHVKVLQTLLLTITWRACDLAEDMLASALIICIQLTEHRNATVRNAAQATLRQVVSLMFDRIAELQTSTGGRDEQQKQNQAILDGSSSGVVAPEEDEAKEGEGAGGEEGDAEGGTLALPHVEGLSLSNQHGLTSPRDPSSTKSSKQGDLPILQGLFPVEKCAYYLIQDLCLVCRGETGVWIKHLRISPVVGMELIDQILSQHPGLFKGGESQDRGERKGVAAYAEVLRNQICPLIVQTLRFRGGTASAIATTATSLLGAAVALGAGAVGAGGGGGKMGGGRGGGGGGRLKLWTVMLTLDVLGTVCADSCLLKVAFQNYDLSSECTNVLALMVQGLCRFAVSPAHPPSVVAAVHAAAASGAWNAKGLPESIRGYDVMVRDGHAPPITEGEVVLNAVGCLLALVDTMWSLVLEDAMEGGLRPLIPSAAMLEPVHGKGGDMEGEPGHGRGTSKRGRDALHLREMLVKEDVWRDLMRFFAHLLTYLCGGSTCHSSGDDAWRASDRLFDHSLVGLERLSLTLGVLGILDAEASILSLSCRLALPSYHLGHKCTGDSSALSTFLVTATASSSLSTFLPSSLPSGPVGSSGGGAVAVEREGEKGSGRGGTALSQRQANAIRALLRLVSFLANRLDPASWEIVVEAFDLLDSTLQRAGGGEVVVPAASAPTTTGEKSAQSSLQDSPARTVKKVDSEDVEILNALSRFTAFTALAEEAALVNIVRAYAGRAHAVLQLEESDIQPSPDLVSSSPRSSFNSSLSFPATLAAPSGQAPAFPSGANNSLAPGPSAFASTSNNLPLLTRNSTAAAFRVYQLVRIAAFNIYRFECIANILADALKQVACSPSATVRIFATASLAELIIKTLGRSRGGAGVKEKLDSSVGYPSAQSREERDARPAHAPNRGDFLSGNTASLFYVKAELDRLPDTQAFKGQAEGPKPPSCPVRAEPSPDVTPLCSPQVQLLRPLADLGGSTFHDTREHALHALFRVLQSSGHILDSGWSEVFNILGAVVSRRQGEKEQSPRPTRFPDGSCQRTSFETPQNPSSSFLAQYTEGRDNVSDSTQSFWGESCLPAAFRSLKLIVDDNLEHVPPAYFPWCVACIGGFAAQPYDVNMSLAAMGMVWTVADFVSRLGLREVVVAQRTASGEEDGGLEDGLMDVIWSTILEELGSRLALDPRPEVRNCAVNTFFACFVRHGLAFPRQGWPRRVESMAALVGAIEERASRSNAVDEGEETRLEQVGEKQQGTGMVDARTSEEGAESGGVGGTGGNAAIRGAPRVILHHSRDTAPKQWSETRVLSLQGLGRFHRTFFRLFWSHDWYPSLWSQSLRTAQAGVVFGARPPNSEVALAGTGLLFLLLQLSSKAGPPMQGPLRAAMGMKVVDGALEHAAGIGSRRDKSGGEAVSDDGKNQVPLRSSVEEPSGSEEQQRAFASAKKRMWEEAWLTIRDAVDAYQEDRDGEIAAAFLVNLRATYEGGRAVEFESAVRAMELVTVVEGLVNAREASRGGERGRVQWRPSVLSNQREVLRLLRTMRHEDAAVWEAIFALLTQHALGRRLQEGPGSWIASEATGLQVALSTLSPPSPPQPYPFFRIPTTPQFAKEAADCLTELYDQTHVPPLARATVFDALVKDLGHACLQAPRARRALRSSAGRGKFTVPRTAWIRSLARFGARKDGVRASLPVPLASVQSSGSLLRSVLRQGLSAARTAASRDVLGIEDKKGCDKASGEIDNGASRKRSSTSSSHRSRRDSLGCPPFVDGRYLWETWEHAFWAVEGFLIPWVPEAGQRGGEEEDRAMEEGVADSAASAGRRERRELKTDFGTEERLLWMNLKDEGYTSVGEELLRIVADEVCVALEDGLRGGVVGPLVDLLVDVLLSQGALVGASGCEGRTPVGVGGQGQFDGGATGKKGVAATDEGEKRTPMPNFVYVKVAFGHMRRLFELLLGLVADLQAMLPSSTPTSPSLPSDSTSTRKTLVLAIQAARRLVSGLIAVARLFMDQFQGKSRVSKPMTPAFDLAEAHLLILLHYLQAIRVPDWALPSTLPLLMTKRGEDWAVPDWINSTSNPRKADVNGERKGANRPASSLSPTVAGKHEEDQEVSEGEDEDEDEDEEEEEEEEDDLLSYLHATMEGDMRECGHVLLLANALLRCIGTSSAAVSAATVELLSDADLTGNFLELWSGMKAQQRELSGREREMMELRERASRLSVSSVAGFF</sequence>
<feature type="region of interest" description="Disordered" evidence="1">
    <location>
        <begin position="1834"/>
        <end position="1859"/>
    </location>
</feature>
<dbReference type="Proteomes" id="UP000355283">
    <property type="component" value="Unassembled WGS sequence"/>
</dbReference>
<feature type="region of interest" description="Disordered" evidence="1">
    <location>
        <begin position="250"/>
        <end position="271"/>
    </location>
</feature>
<dbReference type="InterPro" id="IPR015403">
    <property type="entry name" value="Mon2/Sec7/BIG1-like_HDS"/>
</dbReference>
<feature type="compositionally biased region" description="Polar residues" evidence="1">
    <location>
        <begin position="784"/>
        <end position="801"/>
    </location>
</feature>
<evidence type="ECO:0000313" key="5">
    <source>
        <dbReference type="EMBL" id="TFJ81631.1"/>
    </source>
</evidence>
<feature type="region of interest" description="Disordered" evidence="1">
    <location>
        <begin position="2165"/>
        <end position="2228"/>
    </location>
</feature>
<feature type="compositionally biased region" description="Polar residues" evidence="1">
    <location>
        <begin position="1146"/>
        <end position="1159"/>
    </location>
</feature>
<feature type="domain" description="Mon2 C-terminal" evidence="3">
    <location>
        <begin position="1387"/>
        <end position="1463"/>
    </location>
</feature>
<feature type="domain" description="Mon2/Sec7/BIG1-like HDS" evidence="2">
    <location>
        <begin position="1073"/>
        <end position="1127"/>
    </location>
</feature>
<feature type="compositionally biased region" description="Gly residues" evidence="1">
    <location>
        <begin position="1372"/>
        <end position="1381"/>
    </location>
</feature>
<feature type="region of interest" description="Disordered" evidence="1">
    <location>
        <begin position="1128"/>
        <end position="1159"/>
    </location>
</feature>
<feature type="region of interest" description="Disordered" evidence="1">
    <location>
        <begin position="190"/>
        <end position="238"/>
    </location>
</feature>
<dbReference type="Pfam" id="PF16206">
    <property type="entry name" value="Mon2_C"/>
    <property type="match status" value="2"/>
</dbReference>
<feature type="compositionally biased region" description="Acidic residues" evidence="1">
    <location>
        <begin position="216"/>
        <end position="234"/>
    </location>
</feature>
<feature type="region of interest" description="Disordered" evidence="1">
    <location>
        <begin position="1337"/>
        <end position="1381"/>
    </location>
</feature>
<feature type="region of interest" description="Disordered" evidence="1">
    <location>
        <begin position="1898"/>
        <end position="1923"/>
    </location>
</feature>
<dbReference type="SUPFAM" id="SSF48371">
    <property type="entry name" value="ARM repeat"/>
    <property type="match status" value="1"/>
</dbReference>
<reference evidence="5 6" key="1">
    <citation type="submission" date="2019-01" db="EMBL/GenBank/DDBJ databases">
        <title>Nuclear Genome Assembly of the Microalgal Biofuel strain Nannochloropsis salina CCMP1776.</title>
        <authorList>
            <person name="Hovde B."/>
        </authorList>
    </citation>
    <scope>NUCLEOTIDE SEQUENCE [LARGE SCALE GENOMIC DNA]</scope>
    <source>
        <strain evidence="5 6">CCMP1776</strain>
    </source>
</reference>
<accession>A0A4D9CR02</accession>
<dbReference type="InterPro" id="IPR032817">
    <property type="entry name" value="Mon2_C"/>
</dbReference>
<evidence type="ECO:0000256" key="1">
    <source>
        <dbReference type="SAM" id="MobiDB-lite"/>
    </source>
</evidence>
<feature type="region of interest" description="Disordered" evidence="1">
    <location>
        <begin position="1503"/>
        <end position="1541"/>
    </location>
</feature>
<dbReference type="EMBL" id="SDOX01000122">
    <property type="protein sequence ID" value="TFJ81631.1"/>
    <property type="molecule type" value="Genomic_DNA"/>
</dbReference>
<name>A0A4D9CR02_9STRA</name>
<feature type="region of interest" description="Disordered" evidence="1">
    <location>
        <begin position="2006"/>
        <end position="2026"/>
    </location>
</feature>
<protein>
    <submittedName>
        <fullName evidence="5">Uncharacterized protein</fullName>
    </submittedName>
</protein>
<evidence type="ECO:0000259" key="4">
    <source>
        <dbReference type="Pfam" id="PF16213"/>
    </source>
</evidence>
<feature type="domain" description="Mon2 C-terminal" evidence="3">
    <location>
        <begin position="1198"/>
        <end position="1318"/>
    </location>
</feature>
<dbReference type="OrthoDB" id="294853at2759"/>
<dbReference type="InterPro" id="IPR032629">
    <property type="entry name" value="DCB_dom"/>
</dbReference>
<feature type="compositionally biased region" description="Polar residues" evidence="1">
    <location>
        <begin position="250"/>
        <end position="269"/>
    </location>
</feature>
<comment type="caution">
    <text evidence="5">The sequence shown here is derived from an EMBL/GenBank/DDBJ whole genome shotgun (WGS) entry which is preliminary data.</text>
</comment>
<feature type="domain" description="Mon2/Sec7/BIG1-like dimerisation and cyclophilin-binding" evidence="4">
    <location>
        <begin position="3"/>
        <end position="186"/>
    </location>
</feature>
<dbReference type="Pfam" id="PF09324">
    <property type="entry name" value="Sec7-like_HDS"/>
    <property type="match status" value="1"/>
</dbReference>
<evidence type="ECO:0000259" key="2">
    <source>
        <dbReference type="Pfam" id="PF09324"/>
    </source>
</evidence>
<dbReference type="InterPro" id="IPR016024">
    <property type="entry name" value="ARM-type_fold"/>
</dbReference>
<keyword evidence="6" id="KW-1185">Reference proteome</keyword>
<evidence type="ECO:0000313" key="6">
    <source>
        <dbReference type="Proteomes" id="UP000355283"/>
    </source>
</evidence>
<organism evidence="5 6">
    <name type="scientific">Nannochloropsis salina CCMP1776</name>
    <dbReference type="NCBI Taxonomy" id="1027361"/>
    <lineage>
        <taxon>Eukaryota</taxon>
        <taxon>Sar</taxon>
        <taxon>Stramenopiles</taxon>
        <taxon>Ochrophyta</taxon>
        <taxon>Eustigmatophyceae</taxon>
        <taxon>Eustigmatales</taxon>
        <taxon>Monodopsidaceae</taxon>
        <taxon>Microchloropsis</taxon>
        <taxon>Microchloropsis salina</taxon>
    </lineage>
</organism>
<feature type="region of interest" description="Disordered" evidence="1">
    <location>
        <begin position="1044"/>
        <end position="1067"/>
    </location>
</feature>
<feature type="compositionally biased region" description="Acidic residues" evidence="1">
    <location>
        <begin position="2204"/>
        <end position="2228"/>
    </location>
</feature>
<evidence type="ECO:0000259" key="3">
    <source>
        <dbReference type="Pfam" id="PF16206"/>
    </source>
</evidence>
<proteinExistence type="predicted"/>
<feature type="region of interest" description="Disordered" evidence="1">
    <location>
        <begin position="782"/>
        <end position="803"/>
    </location>
</feature>